<keyword evidence="1" id="KW-0812">Transmembrane</keyword>
<evidence type="ECO:0000313" key="3">
    <source>
        <dbReference type="Proteomes" id="UP000598297"/>
    </source>
</evidence>
<keyword evidence="1" id="KW-0472">Membrane</keyword>
<sequence>MNTPREHRTGGPRQHHMGRRLTRAALFGAVRGAAMTAGSAAMGLLVWWLRSH</sequence>
<dbReference type="AlphaFoldDB" id="A0A964UMI0"/>
<dbReference type="Proteomes" id="UP000598297">
    <property type="component" value="Unassembled WGS sequence"/>
</dbReference>
<organism evidence="2 3">
    <name type="scientific">Streptomyces boluensis</name>
    <dbReference type="NCBI Taxonomy" id="1775135"/>
    <lineage>
        <taxon>Bacteria</taxon>
        <taxon>Bacillati</taxon>
        <taxon>Actinomycetota</taxon>
        <taxon>Actinomycetes</taxon>
        <taxon>Kitasatosporales</taxon>
        <taxon>Streptomycetaceae</taxon>
        <taxon>Streptomyces</taxon>
    </lineage>
</organism>
<proteinExistence type="predicted"/>
<evidence type="ECO:0000256" key="1">
    <source>
        <dbReference type="SAM" id="Phobius"/>
    </source>
</evidence>
<keyword evidence="1" id="KW-1133">Transmembrane helix</keyword>
<keyword evidence="3" id="KW-1185">Reference proteome</keyword>
<name>A0A964UMI0_9ACTN</name>
<dbReference type="RefSeq" id="WP_161696448.1">
    <property type="nucleotide sequence ID" value="NZ_JAAAHS010000061.1"/>
</dbReference>
<comment type="caution">
    <text evidence="2">The sequence shown here is derived from an EMBL/GenBank/DDBJ whole genome shotgun (WGS) entry which is preliminary data.</text>
</comment>
<gene>
    <name evidence="2" type="ORF">GUY60_11115</name>
</gene>
<reference evidence="2" key="1">
    <citation type="submission" date="2020-01" db="EMBL/GenBank/DDBJ databases">
        <title>Whole-genome analyses of novel actinobacteria.</title>
        <authorList>
            <person name="Sahin N."/>
        </authorList>
    </citation>
    <scope>NUCLEOTIDE SEQUENCE</scope>
    <source>
        <strain evidence="2">YC537</strain>
    </source>
</reference>
<dbReference type="EMBL" id="JAAAHS010000061">
    <property type="protein sequence ID" value="NBE51963.1"/>
    <property type="molecule type" value="Genomic_DNA"/>
</dbReference>
<evidence type="ECO:0000313" key="2">
    <source>
        <dbReference type="EMBL" id="NBE51963.1"/>
    </source>
</evidence>
<accession>A0A964UMI0</accession>
<protein>
    <submittedName>
        <fullName evidence="2">Uncharacterized protein</fullName>
    </submittedName>
</protein>
<feature type="transmembrane region" description="Helical" evidence="1">
    <location>
        <begin position="21"/>
        <end position="49"/>
    </location>
</feature>